<dbReference type="CDD" id="cd08193">
    <property type="entry name" value="HVD"/>
    <property type="match status" value="1"/>
</dbReference>
<dbReference type="InterPro" id="IPR056798">
    <property type="entry name" value="ADH_Fe_C"/>
</dbReference>
<dbReference type="Proteomes" id="UP000637061">
    <property type="component" value="Unassembled WGS sequence"/>
</dbReference>
<keyword evidence="3" id="KW-0560">Oxidoreductase</keyword>
<proteinExistence type="inferred from homology"/>
<evidence type="ECO:0000256" key="2">
    <source>
        <dbReference type="ARBA" id="ARBA00007358"/>
    </source>
</evidence>
<evidence type="ECO:0000256" key="3">
    <source>
        <dbReference type="ARBA" id="ARBA00023002"/>
    </source>
</evidence>
<comment type="caution">
    <text evidence="7">The sequence shown here is derived from an EMBL/GenBank/DDBJ whole genome shotgun (WGS) entry which is preliminary data.</text>
</comment>
<dbReference type="Gene3D" id="1.20.1090.10">
    <property type="entry name" value="Dehydroquinate synthase-like - alpha domain"/>
    <property type="match status" value="1"/>
</dbReference>
<evidence type="ECO:0000256" key="1">
    <source>
        <dbReference type="ARBA" id="ARBA00001962"/>
    </source>
</evidence>
<dbReference type="PANTHER" id="PTHR11496">
    <property type="entry name" value="ALCOHOL DEHYDROGENASE"/>
    <property type="match status" value="1"/>
</dbReference>
<organism evidence="7 8">
    <name type="scientific">Pseudomonas putida</name>
    <name type="common">Arthrobacter siderocapsulatus</name>
    <dbReference type="NCBI Taxonomy" id="303"/>
    <lineage>
        <taxon>Bacteria</taxon>
        <taxon>Pseudomonadati</taxon>
        <taxon>Pseudomonadota</taxon>
        <taxon>Gammaproteobacteria</taxon>
        <taxon>Pseudomonadales</taxon>
        <taxon>Pseudomonadaceae</taxon>
        <taxon>Pseudomonas</taxon>
    </lineage>
</organism>
<dbReference type="Gene3D" id="3.40.50.1970">
    <property type="match status" value="1"/>
</dbReference>
<dbReference type="GO" id="GO:0046872">
    <property type="term" value="F:metal ion binding"/>
    <property type="evidence" value="ECO:0007669"/>
    <property type="project" value="InterPro"/>
</dbReference>
<sequence length="384" mass="40254">MNKFVFQTTPKLVCALGSAEQLSEHLGSDTIKRVFWVTDQGVLNAGIADRPIQTLRDAGYDVTVYSQVQADPPETMVIAAVEAAVACKAQAVVGFGGGSSLDTAKLVALLAKSPQPLETIYGVGLAKGERLPLIQVPTTSGTGSEVTPISIVTTPSDEKKGVVSSVLLPDVAILDGLLTIGVPPAITAMTGVDAMVHAIESYTSLLKKNPVSDALGKQALELLYRNLPKVIRDGSDAPARQAMLLGSMLAGMAFANAPVAAVHALAYPLGGIYHLPHGLSNSLMLEPVLKFNYTHAIGPYADLGRVIDPSLIGVDDDQAAQQFVERIVALVNTMPFAKTLTEAGIPGDAVEQLAAAALKQQRLLVNNPRPVTHADAVELYLAAL</sequence>
<evidence type="ECO:0000259" key="5">
    <source>
        <dbReference type="Pfam" id="PF00465"/>
    </source>
</evidence>
<dbReference type="PROSITE" id="PS00913">
    <property type="entry name" value="ADH_IRON_1"/>
    <property type="match status" value="1"/>
</dbReference>
<dbReference type="SUPFAM" id="SSF56796">
    <property type="entry name" value="Dehydroquinate synthase-like"/>
    <property type="match status" value="1"/>
</dbReference>
<feature type="domain" description="Fe-containing alcohol dehydrogenase-like C-terminal" evidence="6">
    <location>
        <begin position="187"/>
        <end position="383"/>
    </location>
</feature>
<name>A0A8I1EFA9_PSEPU</name>
<dbReference type="PANTHER" id="PTHR11496:SF102">
    <property type="entry name" value="ALCOHOL DEHYDROGENASE 4"/>
    <property type="match status" value="1"/>
</dbReference>
<evidence type="ECO:0000256" key="4">
    <source>
        <dbReference type="ARBA" id="ARBA00023027"/>
    </source>
</evidence>
<evidence type="ECO:0000313" key="7">
    <source>
        <dbReference type="EMBL" id="MBI6885012.1"/>
    </source>
</evidence>
<comment type="cofactor">
    <cofactor evidence="1">
        <name>Fe cation</name>
        <dbReference type="ChEBI" id="CHEBI:24875"/>
    </cofactor>
</comment>
<dbReference type="AlphaFoldDB" id="A0A8I1EFA9"/>
<dbReference type="Pfam" id="PF25137">
    <property type="entry name" value="ADH_Fe_C"/>
    <property type="match status" value="1"/>
</dbReference>
<protein>
    <submittedName>
        <fullName evidence="7">Iron-containing alcohol dehydrogenase</fullName>
    </submittedName>
</protein>
<dbReference type="InterPro" id="IPR018211">
    <property type="entry name" value="ADH_Fe_CS"/>
</dbReference>
<evidence type="ECO:0000259" key="6">
    <source>
        <dbReference type="Pfam" id="PF25137"/>
    </source>
</evidence>
<comment type="similarity">
    <text evidence="2">Belongs to the iron-containing alcohol dehydrogenase family.</text>
</comment>
<reference evidence="7" key="1">
    <citation type="submission" date="2020-12" db="EMBL/GenBank/DDBJ databases">
        <title>Enhanced detection system for hospital associated transmission using whole genome sequencing surveillance.</title>
        <authorList>
            <person name="Harrison L.H."/>
            <person name="Van Tyne D."/>
            <person name="Marsh J.W."/>
            <person name="Griffith M.P."/>
            <person name="Snyder D.J."/>
            <person name="Cooper V.S."/>
            <person name="Mustapha M."/>
        </authorList>
    </citation>
    <scope>NUCLEOTIDE SEQUENCE</scope>
    <source>
        <strain evidence="7">PSB00042</strain>
    </source>
</reference>
<dbReference type="FunFam" id="3.40.50.1970:FF:000003">
    <property type="entry name" value="Alcohol dehydrogenase, iron-containing"/>
    <property type="match status" value="1"/>
</dbReference>
<accession>A0A8I1EFA9</accession>
<dbReference type="RefSeq" id="WP_198747411.1">
    <property type="nucleotide sequence ID" value="NZ_JAEHTE010000014.1"/>
</dbReference>
<dbReference type="GO" id="GO:0004022">
    <property type="term" value="F:alcohol dehydrogenase (NAD+) activity"/>
    <property type="evidence" value="ECO:0007669"/>
    <property type="project" value="TreeGrafter"/>
</dbReference>
<dbReference type="EMBL" id="JAEHTE010000014">
    <property type="protein sequence ID" value="MBI6885012.1"/>
    <property type="molecule type" value="Genomic_DNA"/>
</dbReference>
<dbReference type="InterPro" id="IPR039697">
    <property type="entry name" value="Alcohol_dehydrogenase_Fe"/>
</dbReference>
<feature type="domain" description="Alcohol dehydrogenase iron-type/glycerol dehydrogenase GldA" evidence="5">
    <location>
        <begin position="11"/>
        <end position="175"/>
    </location>
</feature>
<dbReference type="FunFam" id="1.20.1090.10:FF:000001">
    <property type="entry name" value="Aldehyde-alcohol dehydrogenase"/>
    <property type="match status" value="1"/>
</dbReference>
<evidence type="ECO:0000313" key="8">
    <source>
        <dbReference type="Proteomes" id="UP000637061"/>
    </source>
</evidence>
<dbReference type="Pfam" id="PF00465">
    <property type="entry name" value="Fe-ADH"/>
    <property type="match status" value="1"/>
</dbReference>
<dbReference type="InterPro" id="IPR001670">
    <property type="entry name" value="ADH_Fe/GldA"/>
</dbReference>
<keyword evidence="4" id="KW-0520">NAD</keyword>
<gene>
    <name evidence="7" type="ORF">JEU22_13945</name>
</gene>